<organism evidence="1">
    <name type="scientific">Caldithrix abyssi</name>
    <dbReference type="NCBI Taxonomy" id="187145"/>
    <lineage>
        <taxon>Bacteria</taxon>
        <taxon>Pseudomonadati</taxon>
        <taxon>Calditrichota</taxon>
        <taxon>Calditrichia</taxon>
        <taxon>Calditrichales</taxon>
        <taxon>Calditrichaceae</taxon>
        <taxon>Caldithrix</taxon>
    </lineage>
</organism>
<dbReference type="EMBL" id="DRQG01000084">
    <property type="protein sequence ID" value="HGY55814.1"/>
    <property type="molecule type" value="Genomic_DNA"/>
</dbReference>
<comment type="caution">
    <text evidence="1">The sequence shown here is derived from an EMBL/GenBank/DDBJ whole genome shotgun (WGS) entry which is preliminary data.</text>
</comment>
<accession>A0A7V4U0S8</accession>
<gene>
    <name evidence="1" type="ORF">ENK44_08940</name>
</gene>
<evidence type="ECO:0008006" key="2">
    <source>
        <dbReference type="Google" id="ProtNLM"/>
    </source>
</evidence>
<protein>
    <recommendedName>
        <fullName evidence="2">DUF2007 domain-containing protein</fullName>
    </recommendedName>
</protein>
<proteinExistence type="predicted"/>
<name>A0A7V4U0S8_CALAY</name>
<reference evidence="1" key="1">
    <citation type="journal article" date="2020" name="mSystems">
        <title>Genome- and Community-Level Interaction Insights into Carbon Utilization and Element Cycling Functions of Hydrothermarchaeota in Hydrothermal Sediment.</title>
        <authorList>
            <person name="Zhou Z."/>
            <person name="Liu Y."/>
            <person name="Xu W."/>
            <person name="Pan J."/>
            <person name="Luo Z.H."/>
            <person name="Li M."/>
        </authorList>
    </citation>
    <scope>NUCLEOTIDE SEQUENCE [LARGE SCALE GENOMIC DNA]</scope>
    <source>
        <strain evidence="1">HyVt-577</strain>
    </source>
</reference>
<dbReference type="AlphaFoldDB" id="A0A7V4U0S8"/>
<dbReference type="Proteomes" id="UP000885779">
    <property type="component" value="Unassembled WGS sequence"/>
</dbReference>
<sequence length="74" mass="7985">MSELVLIKNFPNRAFAEQAQKVLEARQIPSVLKSPDTGIFGTSSVSVASGVDLYVDEENSQKAAELLNALYDGI</sequence>
<evidence type="ECO:0000313" key="1">
    <source>
        <dbReference type="EMBL" id="HGY55814.1"/>
    </source>
</evidence>